<keyword evidence="3" id="KW-0238">DNA-binding</keyword>
<gene>
    <name evidence="6" type="ORF">H9X83_09490</name>
</gene>
<dbReference type="InterPro" id="IPR005119">
    <property type="entry name" value="LysR_subst-bd"/>
</dbReference>
<keyword evidence="4" id="KW-0804">Transcription</keyword>
<evidence type="ECO:0000259" key="5">
    <source>
        <dbReference type="PROSITE" id="PS50931"/>
    </source>
</evidence>
<dbReference type="SUPFAM" id="SSF46785">
    <property type="entry name" value="Winged helix' DNA-binding domain"/>
    <property type="match status" value="1"/>
</dbReference>
<keyword evidence="2" id="KW-0805">Transcription regulation</keyword>
<dbReference type="EMBL" id="JACSNV010000013">
    <property type="protein sequence ID" value="MBM6878384.1"/>
    <property type="molecule type" value="Genomic_DNA"/>
</dbReference>
<accession>A0ABS2GAA3</accession>
<evidence type="ECO:0000256" key="4">
    <source>
        <dbReference type="ARBA" id="ARBA00023163"/>
    </source>
</evidence>
<protein>
    <submittedName>
        <fullName evidence="6">LysR family transcriptional regulator</fullName>
    </submittedName>
</protein>
<evidence type="ECO:0000256" key="2">
    <source>
        <dbReference type="ARBA" id="ARBA00023015"/>
    </source>
</evidence>
<dbReference type="InterPro" id="IPR036390">
    <property type="entry name" value="WH_DNA-bd_sf"/>
</dbReference>
<evidence type="ECO:0000256" key="1">
    <source>
        <dbReference type="ARBA" id="ARBA00009437"/>
    </source>
</evidence>
<dbReference type="InterPro" id="IPR050950">
    <property type="entry name" value="HTH-type_LysR_regulators"/>
</dbReference>
<proteinExistence type="inferred from homology"/>
<dbReference type="Gene3D" id="1.10.10.10">
    <property type="entry name" value="Winged helix-like DNA-binding domain superfamily/Winged helix DNA-binding domain"/>
    <property type="match status" value="1"/>
</dbReference>
<dbReference type="Proteomes" id="UP000729290">
    <property type="component" value="Unassembled WGS sequence"/>
</dbReference>
<evidence type="ECO:0000313" key="7">
    <source>
        <dbReference type="Proteomes" id="UP000729290"/>
    </source>
</evidence>
<evidence type="ECO:0000313" key="6">
    <source>
        <dbReference type="EMBL" id="MBM6878384.1"/>
    </source>
</evidence>
<dbReference type="PANTHER" id="PTHR30419:SF28">
    <property type="entry name" value="HTH-TYPE TRANSCRIPTIONAL REGULATOR BSDA"/>
    <property type="match status" value="1"/>
</dbReference>
<feature type="domain" description="HTH lysR-type" evidence="5">
    <location>
        <begin position="1"/>
        <end position="58"/>
    </location>
</feature>
<dbReference type="Pfam" id="PF00126">
    <property type="entry name" value="HTH_1"/>
    <property type="match status" value="1"/>
</dbReference>
<dbReference type="PANTHER" id="PTHR30419">
    <property type="entry name" value="HTH-TYPE TRANSCRIPTIONAL REGULATOR YBHD"/>
    <property type="match status" value="1"/>
</dbReference>
<dbReference type="RefSeq" id="WP_205134136.1">
    <property type="nucleotide sequence ID" value="NZ_JACSNT010000013.1"/>
</dbReference>
<sequence length="288" mass="31970">MDLKKADALLAAIESGSITKAAQQLNYTPSGISHILAALEEELGFPLLYRSKQGVVPTPNALELLPALRELRSAYNRFQQISSRISGLQKGTLVIGTYSSIAIRWLPAIIREFEAEYPGIRLILKEGIHQELEQLLETNQIDLCLYSQPSRSARPWVPLKTDPMIAVLPKDHPCAGETAYPLWRCEKEDFIMPAYGADYDVLELFRTHDLHPRVKYETIGNFSLLAMIAEGLGMSIMNRLITEGMTADVVKLPLTPHAEIVLGASFPSWESLSPAAKAFLDCASSHLR</sequence>
<name>A0ABS2GAA3_9FIRM</name>
<comment type="caution">
    <text evidence="6">The sequence shown here is derived from an EMBL/GenBank/DDBJ whole genome shotgun (WGS) entry which is preliminary data.</text>
</comment>
<organism evidence="6 7">
    <name type="scientific">Anaerotignum lactatifermentans</name>
    <dbReference type="NCBI Taxonomy" id="160404"/>
    <lineage>
        <taxon>Bacteria</taxon>
        <taxon>Bacillati</taxon>
        <taxon>Bacillota</taxon>
        <taxon>Clostridia</taxon>
        <taxon>Lachnospirales</taxon>
        <taxon>Anaerotignaceae</taxon>
        <taxon>Anaerotignum</taxon>
    </lineage>
</organism>
<dbReference type="Pfam" id="PF03466">
    <property type="entry name" value="LysR_substrate"/>
    <property type="match status" value="1"/>
</dbReference>
<reference evidence="6 7" key="1">
    <citation type="journal article" date="2021" name="Sci. Rep.">
        <title>The distribution of antibiotic resistance genes in chicken gut microbiota commensals.</title>
        <authorList>
            <person name="Juricova H."/>
            <person name="Matiasovicova J."/>
            <person name="Kubasova T."/>
            <person name="Cejkova D."/>
            <person name="Rychlik I."/>
        </authorList>
    </citation>
    <scope>NUCLEOTIDE SEQUENCE [LARGE SCALE GENOMIC DNA]</scope>
    <source>
        <strain evidence="6 7">An431b</strain>
    </source>
</reference>
<dbReference type="PROSITE" id="PS50931">
    <property type="entry name" value="HTH_LYSR"/>
    <property type="match status" value="1"/>
</dbReference>
<dbReference type="Gene3D" id="3.40.190.10">
    <property type="entry name" value="Periplasmic binding protein-like II"/>
    <property type="match status" value="2"/>
</dbReference>
<dbReference type="InterPro" id="IPR000847">
    <property type="entry name" value="LysR_HTH_N"/>
</dbReference>
<dbReference type="CDD" id="cd05466">
    <property type="entry name" value="PBP2_LTTR_substrate"/>
    <property type="match status" value="1"/>
</dbReference>
<dbReference type="InterPro" id="IPR036388">
    <property type="entry name" value="WH-like_DNA-bd_sf"/>
</dbReference>
<dbReference type="SUPFAM" id="SSF53850">
    <property type="entry name" value="Periplasmic binding protein-like II"/>
    <property type="match status" value="1"/>
</dbReference>
<keyword evidence="7" id="KW-1185">Reference proteome</keyword>
<comment type="similarity">
    <text evidence="1">Belongs to the LysR transcriptional regulatory family.</text>
</comment>
<evidence type="ECO:0000256" key="3">
    <source>
        <dbReference type="ARBA" id="ARBA00023125"/>
    </source>
</evidence>